<dbReference type="eggNOG" id="COG0719">
    <property type="taxonomic scope" value="Bacteria"/>
</dbReference>
<proteinExistence type="predicted"/>
<evidence type="ECO:0000313" key="2">
    <source>
        <dbReference type="Proteomes" id="UP000012283"/>
    </source>
</evidence>
<keyword evidence="2" id="KW-1185">Reference proteome</keyword>
<dbReference type="PANTHER" id="PTHR30508:SF1">
    <property type="entry name" value="UPF0051 PROTEIN ABCI8, CHLOROPLASTIC-RELATED"/>
    <property type="match status" value="1"/>
</dbReference>
<dbReference type="InterPro" id="IPR037284">
    <property type="entry name" value="SUF_FeS_clus_asmbl_SufBD_sf"/>
</dbReference>
<reference evidence="1 2" key="1">
    <citation type="submission" date="2013-03" db="EMBL/GenBank/DDBJ databases">
        <title>Draft genome sequence of Gracibacillus halophilus YIM-C55.5, a moderately halophilic and thermophilic organism from the Xiaochaidamu salt lake.</title>
        <authorList>
            <person name="Sugumar T."/>
            <person name="Polireddy D.R."/>
            <person name="Antony A."/>
            <person name="Madhava Y.R."/>
            <person name="Sivakumar N."/>
        </authorList>
    </citation>
    <scope>NUCLEOTIDE SEQUENCE [LARGE SCALE GENOMIC DNA]</scope>
    <source>
        <strain evidence="1 2">YIM-C55.5</strain>
    </source>
</reference>
<organism evidence="1 2">
    <name type="scientific">Gracilibacillus halophilus YIM-C55.5</name>
    <dbReference type="NCBI Taxonomy" id="1308866"/>
    <lineage>
        <taxon>Bacteria</taxon>
        <taxon>Bacillati</taxon>
        <taxon>Bacillota</taxon>
        <taxon>Bacilli</taxon>
        <taxon>Bacillales</taxon>
        <taxon>Bacillaceae</taxon>
        <taxon>Gracilibacillus</taxon>
    </lineage>
</organism>
<dbReference type="AlphaFoldDB" id="N4WC43"/>
<protein>
    <submittedName>
        <fullName evidence="1">ABC transporter</fullName>
    </submittedName>
</protein>
<dbReference type="PATRIC" id="fig|1308866.3.peg.1821"/>
<dbReference type="InterPro" id="IPR055346">
    <property type="entry name" value="Fe-S_cluster_assembly_SufBD"/>
</dbReference>
<sequence>MAKNVPEIEEYKYGFHDRDVSIFRTEKGLTKNVVEEISRMKEEPQWMLDFRLKALEQFYKKPMPQWGEIYQNSILMKSRIM</sequence>
<evidence type="ECO:0000313" key="1">
    <source>
        <dbReference type="EMBL" id="ENH96824.1"/>
    </source>
</evidence>
<gene>
    <name evidence="1" type="ORF">J416_09004</name>
</gene>
<dbReference type="STRING" id="1308866.J416_09004"/>
<comment type="caution">
    <text evidence="1">The sequence shown here is derived from an EMBL/GenBank/DDBJ whole genome shotgun (WGS) entry which is preliminary data.</text>
</comment>
<dbReference type="Proteomes" id="UP000012283">
    <property type="component" value="Unassembled WGS sequence"/>
</dbReference>
<name>N4WC43_9BACI</name>
<dbReference type="PANTHER" id="PTHR30508">
    <property type="entry name" value="FES CLUSTER ASSEMBLY PROTEIN SUF"/>
    <property type="match status" value="1"/>
</dbReference>
<dbReference type="GO" id="GO:0016226">
    <property type="term" value="P:iron-sulfur cluster assembly"/>
    <property type="evidence" value="ECO:0007669"/>
    <property type="project" value="InterPro"/>
</dbReference>
<accession>N4WC43</accession>
<dbReference type="SUPFAM" id="SSF101960">
    <property type="entry name" value="Stabilizer of iron transporter SufD"/>
    <property type="match status" value="1"/>
</dbReference>
<dbReference type="EMBL" id="APML01000030">
    <property type="protein sequence ID" value="ENH96824.1"/>
    <property type="molecule type" value="Genomic_DNA"/>
</dbReference>